<feature type="transmembrane region" description="Helical" evidence="2">
    <location>
        <begin position="430"/>
        <end position="451"/>
    </location>
</feature>
<proteinExistence type="predicted"/>
<protein>
    <submittedName>
        <fullName evidence="3">Putative integral membrane protein</fullName>
    </submittedName>
</protein>
<dbReference type="AlphaFoldDB" id="F2R8C7"/>
<evidence type="ECO:0000313" key="4">
    <source>
        <dbReference type="Proteomes" id="UP000006854"/>
    </source>
</evidence>
<name>F2R8C7_STRVP</name>
<feature type="transmembrane region" description="Helical" evidence="2">
    <location>
        <begin position="270"/>
        <end position="288"/>
    </location>
</feature>
<dbReference type="Proteomes" id="UP000006854">
    <property type="component" value="Chromosome"/>
</dbReference>
<evidence type="ECO:0000256" key="2">
    <source>
        <dbReference type="SAM" id="Phobius"/>
    </source>
</evidence>
<feature type="region of interest" description="Disordered" evidence="1">
    <location>
        <begin position="1"/>
        <end position="35"/>
    </location>
</feature>
<sequence length="473" mass="49631">MSVTRSSRAAWPEPRPRDCVECDQEEAPVPDDEHPNELAALRARVAALESEAAAGAKAARPAPRHRGRSFLAAVLIVLGCLLAPLGIVAAWTADIVGDTDRYVATVAPLAADEDVQAAVADRVTAAVMEHLDLQDLLAGVAPDQRPLLAKALGRLGGSLEDAVRSFVHDKAGDIVASDAFDTIWTDANRAVHTSVVRALTGSGDGAVRIDDDTVTVDLAPVIDRVKERLVDSGLTVAEKIPEIHTDFTVVRSEDIGKVKTGFRLLDVTGAWLPVLALLLVAAGVLLSLRRRRALIASALGVAAAALVLGVALTVFRAVYLNALPDTVSEAAAASVYDALIHFLRTTVRMVVTLGLVVALAAWLTGHGRAAVVTRRVWDSGIGAARGAADRAGLRTGPVGPFVRRFRTWITWVLIAAAVVTYVLWDHPTGWVVVGLALGLLFAFGVVGFLAAEPSGAEPAAVEGEEPLDRGAGA</sequence>
<keyword evidence="2" id="KW-0472">Membrane</keyword>
<dbReference type="EMBL" id="FR845719">
    <property type="protein sequence ID" value="CCA53845.1"/>
    <property type="molecule type" value="Genomic_DNA"/>
</dbReference>
<gene>
    <name evidence="3" type="ordered locus">SVEN_0558</name>
</gene>
<keyword evidence="2" id="KW-0812">Transmembrane</keyword>
<reference evidence="3 4" key="1">
    <citation type="journal article" date="2011" name="BMC Genomics">
        <title>Genome-wide analysis of the role of GlnR in Streptomyces venezuelae provides new insights into global nitrogen regulation in actinomycetes.</title>
        <authorList>
            <person name="Pullan S.T."/>
            <person name="Bibb M.J."/>
            <person name="Merrick M."/>
        </authorList>
    </citation>
    <scope>NUCLEOTIDE SEQUENCE [LARGE SCALE GENOMIC DNA]</scope>
    <source>
        <strain evidence="4">ATCC 10712 / CBS 650.69 / DSM 40230 / JCM 4526 / NBRC 13096 / PD 04745</strain>
    </source>
</reference>
<dbReference type="STRING" id="953739.SVEN_0558"/>
<feature type="transmembrane region" description="Helical" evidence="2">
    <location>
        <begin position="70"/>
        <end position="93"/>
    </location>
</feature>
<feature type="transmembrane region" description="Helical" evidence="2">
    <location>
        <begin position="408"/>
        <end position="424"/>
    </location>
</feature>
<dbReference type="eggNOG" id="ENOG502ZEEV">
    <property type="taxonomic scope" value="Bacteria"/>
</dbReference>
<organism evidence="3 4">
    <name type="scientific">Streptomyces venezuelae (strain ATCC 10712 / CBS 650.69 / DSM 40230 / JCM 4526 / NBRC 13096 / PD 04745)</name>
    <dbReference type="NCBI Taxonomy" id="953739"/>
    <lineage>
        <taxon>Bacteria</taxon>
        <taxon>Bacillati</taxon>
        <taxon>Actinomycetota</taxon>
        <taxon>Actinomycetes</taxon>
        <taxon>Kitasatosporales</taxon>
        <taxon>Streptomycetaceae</taxon>
        <taxon>Streptomyces</taxon>
    </lineage>
</organism>
<dbReference type="KEGG" id="sve:SVEN_0558"/>
<dbReference type="PATRIC" id="fig|953739.5.peg.739"/>
<keyword evidence="4" id="KW-1185">Reference proteome</keyword>
<accession>F2R8C7</accession>
<feature type="compositionally biased region" description="Acidic residues" evidence="1">
    <location>
        <begin position="21"/>
        <end position="30"/>
    </location>
</feature>
<dbReference type="HOGENOM" id="CLU_047940_0_0_11"/>
<feature type="transmembrane region" description="Helical" evidence="2">
    <location>
        <begin position="339"/>
        <end position="365"/>
    </location>
</feature>
<keyword evidence="2" id="KW-1133">Transmembrane helix</keyword>
<feature type="transmembrane region" description="Helical" evidence="2">
    <location>
        <begin position="295"/>
        <end position="319"/>
    </location>
</feature>
<evidence type="ECO:0000256" key="1">
    <source>
        <dbReference type="SAM" id="MobiDB-lite"/>
    </source>
</evidence>
<evidence type="ECO:0000313" key="3">
    <source>
        <dbReference type="EMBL" id="CCA53845.1"/>
    </source>
</evidence>